<proteinExistence type="predicted"/>
<dbReference type="InterPro" id="IPR036188">
    <property type="entry name" value="FAD/NAD-bd_sf"/>
</dbReference>
<dbReference type="SUPFAM" id="SSF51905">
    <property type="entry name" value="FAD/NAD(P)-binding domain"/>
    <property type="match status" value="1"/>
</dbReference>
<name>A0A2S8J6Z4_RHOOP</name>
<sequence length="414" mass="45389">MKVLISGGGIGGLALALSLHQRLDDVEVHVYEAASTFKPLGLGINLMPHATRVLSQLGLGEQLTELAVEAQEFTFYTSQGQHIYSEPTGLRAGHAYPHLSIHRVDLHHVLYHTVVDRIGADRIHTDRRLVDLAQDDNSVTAEFADHTGKPIDTATGDVLIGADGLHSAARKKFYPYEDAPVFHGINMWRGVTLAKPFLTGASATRIGALNKTGKLTVYPMRDDIDGEGTQLINWVAEIVTDKASPTDWSAPGRVDDFIQFFEDWKFDWLDCDALLRNAESILSYPMVDRDPVERWTFGRVTLLGDAAHPMYPRGGNGAAQAILDAEALAGHLSQQRDPKAALADYEKERLPIVNNIVLTNRASPPDVLIETVEERTGGAIFERIEDVISIEEITAISMGYQKVAGYDTATVASK</sequence>
<evidence type="ECO:0000259" key="3">
    <source>
        <dbReference type="Pfam" id="PF01494"/>
    </source>
</evidence>
<dbReference type="Proteomes" id="UP000239290">
    <property type="component" value="Unassembled WGS sequence"/>
</dbReference>
<evidence type="ECO:0000313" key="4">
    <source>
        <dbReference type="EMBL" id="PQP22840.1"/>
    </source>
</evidence>
<dbReference type="GO" id="GO:0071949">
    <property type="term" value="F:FAD binding"/>
    <property type="evidence" value="ECO:0007669"/>
    <property type="project" value="InterPro"/>
</dbReference>
<evidence type="ECO:0000256" key="1">
    <source>
        <dbReference type="ARBA" id="ARBA00023002"/>
    </source>
</evidence>
<organism evidence="4 5">
    <name type="scientific">Rhodococcus opacus</name>
    <name type="common">Nocardia opaca</name>
    <dbReference type="NCBI Taxonomy" id="37919"/>
    <lineage>
        <taxon>Bacteria</taxon>
        <taxon>Bacillati</taxon>
        <taxon>Actinomycetota</taxon>
        <taxon>Actinomycetes</taxon>
        <taxon>Mycobacteriales</taxon>
        <taxon>Nocardiaceae</taxon>
        <taxon>Rhodococcus</taxon>
    </lineage>
</organism>
<dbReference type="PANTHER" id="PTHR13789">
    <property type="entry name" value="MONOOXYGENASE"/>
    <property type="match status" value="1"/>
</dbReference>
<dbReference type="Pfam" id="PF01494">
    <property type="entry name" value="FAD_binding_3"/>
    <property type="match status" value="1"/>
</dbReference>
<dbReference type="Gene3D" id="3.50.50.60">
    <property type="entry name" value="FAD/NAD(P)-binding domain"/>
    <property type="match status" value="1"/>
</dbReference>
<dbReference type="RefSeq" id="WP_105417785.1">
    <property type="nucleotide sequence ID" value="NZ_PUIO01000028.1"/>
</dbReference>
<protein>
    <submittedName>
        <fullName evidence="4">Flavin-dependent oxidoreductase</fullName>
    </submittedName>
</protein>
<dbReference type="PANTHER" id="PTHR13789:SF268">
    <property type="entry name" value="5-METHYLPHENAZINE-1-CARBOXYLATE 1-MONOOXYGENASE"/>
    <property type="match status" value="1"/>
</dbReference>
<dbReference type="EMBL" id="PUIO01000028">
    <property type="protein sequence ID" value="PQP22840.1"/>
    <property type="molecule type" value="Genomic_DNA"/>
</dbReference>
<accession>A0A2S8J6Z4</accession>
<gene>
    <name evidence="4" type="ORF">C5613_22390</name>
</gene>
<dbReference type="Gene3D" id="3.30.9.30">
    <property type="match status" value="1"/>
</dbReference>
<dbReference type="GO" id="GO:0004497">
    <property type="term" value="F:monooxygenase activity"/>
    <property type="evidence" value="ECO:0007669"/>
    <property type="project" value="UniProtKB-KW"/>
</dbReference>
<keyword evidence="1" id="KW-0560">Oxidoreductase</keyword>
<dbReference type="InterPro" id="IPR050493">
    <property type="entry name" value="FAD-dep_Monooxygenase_BioMet"/>
</dbReference>
<dbReference type="PRINTS" id="PR00420">
    <property type="entry name" value="RNGMNOXGNASE"/>
</dbReference>
<dbReference type="NCBIfam" id="NF005720">
    <property type="entry name" value="PRK07538.1"/>
    <property type="match status" value="1"/>
</dbReference>
<comment type="caution">
    <text evidence="4">The sequence shown here is derived from an EMBL/GenBank/DDBJ whole genome shotgun (WGS) entry which is preliminary data.</text>
</comment>
<dbReference type="InterPro" id="IPR002938">
    <property type="entry name" value="FAD-bd"/>
</dbReference>
<feature type="domain" description="FAD-binding" evidence="3">
    <location>
        <begin position="2"/>
        <end position="357"/>
    </location>
</feature>
<evidence type="ECO:0000313" key="5">
    <source>
        <dbReference type="Proteomes" id="UP000239290"/>
    </source>
</evidence>
<keyword evidence="2" id="KW-0503">Monooxygenase</keyword>
<dbReference type="AlphaFoldDB" id="A0A2S8J6Z4"/>
<dbReference type="SUPFAM" id="SSF54373">
    <property type="entry name" value="FAD-linked reductases, C-terminal domain"/>
    <property type="match status" value="1"/>
</dbReference>
<reference evidence="5" key="1">
    <citation type="submission" date="2018-02" db="EMBL/GenBank/DDBJ databases">
        <title>Draft genome sequencing of Rhodococcus opacus KU647198.</title>
        <authorList>
            <person name="Zheng B.-X."/>
        </authorList>
    </citation>
    <scope>NUCLEOTIDE SEQUENCE [LARGE SCALE GENOMIC DNA]</scope>
    <source>
        <strain evidence="5">04-OD7</strain>
    </source>
</reference>
<evidence type="ECO:0000256" key="2">
    <source>
        <dbReference type="ARBA" id="ARBA00023033"/>
    </source>
</evidence>